<evidence type="ECO:0000313" key="1">
    <source>
        <dbReference type="EMBL" id="KAI9920247.1"/>
    </source>
</evidence>
<evidence type="ECO:0000313" key="2">
    <source>
        <dbReference type="Proteomes" id="UP001163321"/>
    </source>
</evidence>
<comment type="caution">
    <text evidence="1">The sequence shown here is derived from an EMBL/GenBank/DDBJ whole genome shotgun (WGS) entry which is preliminary data.</text>
</comment>
<reference evidence="1 2" key="1">
    <citation type="journal article" date="2022" name="bioRxiv">
        <title>The genome of the oomycete Peronosclerospora sorghi, a cosmopolitan pathogen of maize and sorghum, is inflated with dispersed pseudogenes.</title>
        <authorList>
            <person name="Fletcher K."/>
            <person name="Martin F."/>
            <person name="Isakeit T."/>
            <person name="Cavanaugh K."/>
            <person name="Magill C."/>
            <person name="Michelmore R."/>
        </authorList>
    </citation>
    <scope>NUCLEOTIDE SEQUENCE [LARGE SCALE GENOMIC DNA]</scope>
    <source>
        <strain evidence="1">P6</strain>
    </source>
</reference>
<dbReference type="Proteomes" id="UP001163321">
    <property type="component" value="Chromosome 10"/>
</dbReference>
<protein>
    <submittedName>
        <fullName evidence="1">Uncharacterized protein</fullName>
    </submittedName>
</protein>
<accession>A0ACC0WPC8</accession>
<proteinExistence type="predicted"/>
<gene>
    <name evidence="1" type="ORF">PsorP6_015454</name>
</gene>
<organism evidence="1 2">
    <name type="scientific">Peronosclerospora sorghi</name>
    <dbReference type="NCBI Taxonomy" id="230839"/>
    <lineage>
        <taxon>Eukaryota</taxon>
        <taxon>Sar</taxon>
        <taxon>Stramenopiles</taxon>
        <taxon>Oomycota</taxon>
        <taxon>Peronosporomycetes</taxon>
        <taxon>Peronosporales</taxon>
        <taxon>Peronosporaceae</taxon>
        <taxon>Peronosclerospora</taxon>
    </lineage>
</organism>
<name>A0ACC0WPC8_9STRA</name>
<dbReference type="EMBL" id="CM047589">
    <property type="protein sequence ID" value="KAI9920247.1"/>
    <property type="molecule type" value="Genomic_DNA"/>
</dbReference>
<keyword evidence="2" id="KW-1185">Reference proteome</keyword>
<sequence>MATGECNDRAKHTRLLTKRATTHYEKEKLAIEKRLRREAEMKRLTTERQQVVEEISQLRLEYVKLQGAEPSN</sequence>